<reference evidence="2" key="1">
    <citation type="journal article" date="2019" name="Int. J. Syst. Evol. Microbiol.">
        <title>The Global Catalogue of Microorganisms (GCM) 10K type strain sequencing project: providing services to taxonomists for standard genome sequencing and annotation.</title>
        <authorList>
            <consortium name="The Broad Institute Genomics Platform"/>
            <consortium name="The Broad Institute Genome Sequencing Center for Infectious Disease"/>
            <person name="Wu L."/>
            <person name="Ma J."/>
        </authorList>
    </citation>
    <scope>NUCLEOTIDE SEQUENCE [LARGE SCALE GENOMIC DNA]</scope>
    <source>
        <strain evidence="2">CGMCC 1.8859</strain>
    </source>
</reference>
<dbReference type="EMBL" id="BMLX01000001">
    <property type="protein sequence ID" value="GGP17770.1"/>
    <property type="molecule type" value="Genomic_DNA"/>
</dbReference>
<evidence type="ECO:0000313" key="1">
    <source>
        <dbReference type="EMBL" id="GGP17770.1"/>
    </source>
</evidence>
<dbReference type="Proteomes" id="UP000637267">
    <property type="component" value="Unassembled WGS sequence"/>
</dbReference>
<proteinExistence type="predicted"/>
<comment type="caution">
    <text evidence="1">The sequence shown here is derived from an EMBL/GenBank/DDBJ whole genome shotgun (WGS) entry which is preliminary data.</text>
</comment>
<dbReference type="RefSeq" id="WP_229708548.1">
    <property type="nucleotide sequence ID" value="NZ_BMLX01000001.1"/>
</dbReference>
<keyword evidence="2" id="KW-1185">Reference proteome</keyword>
<sequence>MSKTKTRPSTEQGSEVAVDLTQAHIASAIDAGKALMKEGKTKADAAWEIFSQIGGEAKEVLVAAFVAGAGLTPKGALTYWYNCRRKAAKQKKA</sequence>
<accession>A0ABQ2P3X0</accession>
<name>A0ABQ2P3X0_9NEIS</name>
<evidence type="ECO:0000313" key="2">
    <source>
        <dbReference type="Proteomes" id="UP000637267"/>
    </source>
</evidence>
<protein>
    <submittedName>
        <fullName evidence="1">Uncharacterized protein</fullName>
    </submittedName>
</protein>
<organism evidence="1 2">
    <name type="scientific">Silvimonas iriomotensis</name>
    <dbReference type="NCBI Taxonomy" id="449662"/>
    <lineage>
        <taxon>Bacteria</taxon>
        <taxon>Pseudomonadati</taxon>
        <taxon>Pseudomonadota</taxon>
        <taxon>Betaproteobacteria</taxon>
        <taxon>Neisseriales</taxon>
        <taxon>Chitinibacteraceae</taxon>
        <taxon>Silvimonas</taxon>
    </lineage>
</organism>
<gene>
    <name evidence="1" type="ORF">GCM10010970_01460</name>
</gene>